<keyword evidence="2 4" id="KW-0378">Hydrolase</keyword>
<dbReference type="Pfam" id="PF00756">
    <property type="entry name" value="Esterase"/>
    <property type="match status" value="1"/>
</dbReference>
<dbReference type="RefSeq" id="WP_043155111.1">
    <property type="nucleotide sequence ID" value="NZ_CP118939.1"/>
</dbReference>
<feature type="chain" id="PRO_5044600587" evidence="3">
    <location>
        <begin position="20"/>
        <end position="348"/>
    </location>
</feature>
<evidence type="ECO:0000313" key="4">
    <source>
        <dbReference type="EMBL" id="AXB06400.1"/>
    </source>
</evidence>
<dbReference type="PANTHER" id="PTHR40841">
    <property type="entry name" value="SIDEROPHORE TRIACETYLFUSARININE C ESTERASE"/>
    <property type="match status" value="1"/>
</dbReference>
<dbReference type="Proteomes" id="UP000266778">
    <property type="component" value="Chromosome"/>
</dbReference>
<evidence type="ECO:0000256" key="2">
    <source>
        <dbReference type="ARBA" id="ARBA00022801"/>
    </source>
</evidence>
<reference evidence="5 7" key="2">
    <citation type="submission" date="2023-12" db="EMBL/GenBank/DDBJ databases">
        <title>Characterization of antibiotic resistance in Aeromonas spp. in hospital effluent.</title>
        <authorList>
            <person name="Negoseki B.R.S."/>
            <person name="Krul D."/>
            <person name="Siqueira A.C."/>
            <person name="Almeida M."/>
            <person name="Mesa D."/>
            <person name="Conte D."/>
            <person name="Dalla-Costa L.M."/>
        </authorList>
    </citation>
    <scope>NUCLEOTIDE SEQUENCE [LARGE SCALE GENOMIC DNA]</scope>
    <source>
        <strain evidence="5 7">36v</strain>
    </source>
</reference>
<evidence type="ECO:0000256" key="3">
    <source>
        <dbReference type="SAM" id="SignalP"/>
    </source>
</evidence>
<feature type="signal peptide" evidence="3">
    <location>
        <begin position="1"/>
        <end position="19"/>
    </location>
</feature>
<dbReference type="SUPFAM" id="SSF53474">
    <property type="entry name" value="alpha/beta-Hydrolases"/>
    <property type="match status" value="1"/>
</dbReference>
<evidence type="ECO:0000313" key="6">
    <source>
        <dbReference type="Proteomes" id="UP000266778"/>
    </source>
</evidence>
<evidence type="ECO:0000313" key="5">
    <source>
        <dbReference type="EMBL" id="MEA9434748.1"/>
    </source>
</evidence>
<dbReference type="EMBL" id="CP025706">
    <property type="protein sequence ID" value="AXB06400.1"/>
    <property type="molecule type" value="Genomic_DNA"/>
</dbReference>
<evidence type="ECO:0000313" key="7">
    <source>
        <dbReference type="Proteomes" id="UP001304847"/>
    </source>
</evidence>
<keyword evidence="7" id="KW-1185">Reference proteome</keyword>
<dbReference type="EMBL" id="JAYGOJ010000007">
    <property type="protein sequence ID" value="MEA9434748.1"/>
    <property type="molecule type" value="Genomic_DNA"/>
</dbReference>
<dbReference type="InterPro" id="IPR052558">
    <property type="entry name" value="Siderophore_Hydrolase_D"/>
</dbReference>
<dbReference type="AlphaFoldDB" id="A0A3S5WUZ1"/>
<keyword evidence="3" id="KW-0732">Signal</keyword>
<accession>A0A3S5WUZ1</accession>
<dbReference type="GO" id="GO:0016788">
    <property type="term" value="F:hydrolase activity, acting on ester bonds"/>
    <property type="evidence" value="ECO:0007669"/>
    <property type="project" value="TreeGrafter"/>
</dbReference>
<protein>
    <submittedName>
        <fullName evidence="4 5">Alpha/beta hydrolase</fullName>
    </submittedName>
</protein>
<evidence type="ECO:0000256" key="1">
    <source>
        <dbReference type="ARBA" id="ARBA00005622"/>
    </source>
</evidence>
<dbReference type="InterPro" id="IPR029058">
    <property type="entry name" value="AB_hydrolase_fold"/>
</dbReference>
<name>A0A3S5WUZ1_AERCA</name>
<comment type="similarity">
    <text evidence="1">Belongs to the esterase D family.</text>
</comment>
<proteinExistence type="inferred from homology"/>
<dbReference type="InterPro" id="IPR000801">
    <property type="entry name" value="Esterase-like"/>
</dbReference>
<reference evidence="4" key="1">
    <citation type="journal article" date="2019" name="J Environ">
        <title>Genetic characterization and potential molecular dissemination mechanism of tet (31) gene in Aeromonas caviae from an oxytetracycline wastewater treatment system.</title>
        <authorList>
            <person name="Shi Y."/>
            <person name="Tian Z."/>
            <person name="Leclercq S.O."/>
            <person name="Zhang H."/>
            <person name="Yang M."/>
            <person name="Zhang Y."/>
        </authorList>
    </citation>
    <scope>NUCLEOTIDE SEQUENCE</scope>
    <source>
        <strain evidence="4">T25-39</strain>
    </source>
</reference>
<dbReference type="PANTHER" id="PTHR40841:SF2">
    <property type="entry name" value="SIDEROPHORE-DEGRADING ESTERASE (EUROFUNG)"/>
    <property type="match status" value="1"/>
</dbReference>
<dbReference type="Proteomes" id="UP001304847">
    <property type="component" value="Unassembled WGS sequence"/>
</dbReference>
<dbReference type="Gene3D" id="3.40.50.1820">
    <property type="entry name" value="alpha/beta hydrolase"/>
    <property type="match status" value="1"/>
</dbReference>
<sequence length="348" mass="38763">MTRLIILLLTMITLSSAQADMLHYAQRFTHHSALLGETRQYSVSLPQEYEREPGARFPVLYLLDGEKSLLEVVGITRALRAGLNPAIPPLIIVAVHNTDRMRDYTPSHTMTLPNGAPAGPGYAVTGGGPRFLRYLSEELRPLIEERFRTRAPALLVGHSLGGLLALDAQAQDGGQFQGVIAIDASLWFDYPRNYERIASELTGPLKHASSLFMAVANNPFTPGFGRSAFHRDRLQQFARQVVGAPGANLHVTSRYFEEEDHHSVYHPAVYQGLQWLFQGYRMDLAPGHFSRQGVIARFDALNRHLGSALRPELGSLRDIREKAARWPQMAISVDEADALLTHYYGSKP</sequence>
<organism evidence="4 6">
    <name type="scientific">Aeromonas caviae</name>
    <name type="common">Aeromonas punctata</name>
    <dbReference type="NCBI Taxonomy" id="648"/>
    <lineage>
        <taxon>Bacteria</taxon>
        <taxon>Pseudomonadati</taxon>
        <taxon>Pseudomonadota</taxon>
        <taxon>Gammaproteobacteria</taxon>
        <taxon>Aeromonadales</taxon>
        <taxon>Aeromonadaceae</taxon>
        <taxon>Aeromonas</taxon>
    </lineage>
</organism>
<gene>
    <name evidence="4" type="ORF">C1C91_16650</name>
    <name evidence="5" type="ORF">VCX44_02685</name>
</gene>